<accession>A0ABP9C7E4</accession>
<keyword evidence="1" id="KW-0812">Transmembrane</keyword>
<keyword evidence="1" id="KW-1133">Transmembrane helix</keyword>
<dbReference type="InterPro" id="IPR012373">
    <property type="entry name" value="Ferrdict_sens_TM"/>
</dbReference>
<feature type="transmembrane region" description="Helical" evidence="1">
    <location>
        <begin position="78"/>
        <end position="98"/>
    </location>
</feature>
<dbReference type="Pfam" id="PF04773">
    <property type="entry name" value="FecR"/>
    <property type="match status" value="1"/>
</dbReference>
<dbReference type="Proteomes" id="UP001501411">
    <property type="component" value="Unassembled WGS sequence"/>
</dbReference>
<keyword evidence="5" id="KW-1185">Reference proteome</keyword>
<dbReference type="Gene3D" id="2.60.120.1440">
    <property type="match status" value="1"/>
</dbReference>
<feature type="domain" description="Protein FecR C-terminal" evidence="3">
    <location>
        <begin position="275"/>
        <end position="339"/>
    </location>
</feature>
<sequence length="340" mass="38767">MSRKAFQNLLERYLKGQCTREEQDIVRHWYDLLDVEEQIDLDETAFETLEERLWDKINTVTLQKEDKKKVPQIKRLSSYSYISIAAALVIIIAGAVWINRRLRCNPVEPEFVLAKSHAVVVVKNNKQGTMELILPDASNVKLFKGAQLTYPKAFNRREITLVGDALFDVKSDPSNPFVVFHEGMITRVLGTCFLIKSGVTTGNDEVIVYSGKVEVIRSSKKSNFIERIVEKPVTVQLTMNQRAVLNEKEQTLRETLAETPVPIEAKQKLLQETAYKEMTLSDLAKRLSDVYGITIQVKPQAKNITFTGDLSDMGLFNQLKLICNVTETTYHIEEKTIIIQ</sequence>
<evidence type="ECO:0000256" key="1">
    <source>
        <dbReference type="SAM" id="Phobius"/>
    </source>
</evidence>
<evidence type="ECO:0000259" key="2">
    <source>
        <dbReference type="Pfam" id="PF04773"/>
    </source>
</evidence>
<dbReference type="Gene3D" id="3.55.50.30">
    <property type="match status" value="1"/>
</dbReference>
<dbReference type="RefSeq" id="WP_345234702.1">
    <property type="nucleotide sequence ID" value="NZ_BAABIQ010000044.1"/>
</dbReference>
<name>A0ABP9C7E4_9SPHI</name>
<dbReference type="EMBL" id="BAABIQ010000044">
    <property type="protein sequence ID" value="GAA4806161.1"/>
    <property type="molecule type" value="Genomic_DNA"/>
</dbReference>
<evidence type="ECO:0000313" key="4">
    <source>
        <dbReference type="EMBL" id="GAA4806161.1"/>
    </source>
</evidence>
<evidence type="ECO:0000313" key="5">
    <source>
        <dbReference type="Proteomes" id="UP001501411"/>
    </source>
</evidence>
<evidence type="ECO:0000259" key="3">
    <source>
        <dbReference type="Pfam" id="PF16344"/>
    </source>
</evidence>
<protein>
    <submittedName>
        <fullName evidence="4">FecR family protein</fullName>
    </submittedName>
</protein>
<dbReference type="InterPro" id="IPR006860">
    <property type="entry name" value="FecR"/>
</dbReference>
<gene>
    <name evidence="4" type="ORF">GCM10023231_39200</name>
</gene>
<comment type="caution">
    <text evidence="4">The sequence shown here is derived from an EMBL/GenBank/DDBJ whole genome shotgun (WGS) entry which is preliminary data.</text>
</comment>
<dbReference type="PANTHER" id="PTHR30273">
    <property type="entry name" value="PERIPLASMIC SIGNAL SENSOR AND SIGMA FACTOR ACTIVATOR FECR-RELATED"/>
    <property type="match status" value="1"/>
</dbReference>
<organism evidence="4 5">
    <name type="scientific">Olivibacter ginsenosidimutans</name>
    <dbReference type="NCBI Taxonomy" id="1176537"/>
    <lineage>
        <taxon>Bacteria</taxon>
        <taxon>Pseudomonadati</taxon>
        <taxon>Bacteroidota</taxon>
        <taxon>Sphingobacteriia</taxon>
        <taxon>Sphingobacteriales</taxon>
        <taxon>Sphingobacteriaceae</taxon>
        <taxon>Olivibacter</taxon>
    </lineage>
</organism>
<dbReference type="PANTHER" id="PTHR30273:SF2">
    <property type="entry name" value="PROTEIN FECR"/>
    <property type="match status" value="1"/>
</dbReference>
<feature type="domain" description="FecR protein" evidence="2">
    <location>
        <begin position="125"/>
        <end position="214"/>
    </location>
</feature>
<dbReference type="Pfam" id="PF16344">
    <property type="entry name" value="FecR_C"/>
    <property type="match status" value="1"/>
</dbReference>
<keyword evidence="1" id="KW-0472">Membrane</keyword>
<dbReference type="InterPro" id="IPR032508">
    <property type="entry name" value="FecR_C"/>
</dbReference>
<proteinExistence type="predicted"/>
<reference evidence="5" key="1">
    <citation type="journal article" date="2019" name="Int. J. Syst. Evol. Microbiol.">
        <title>The Global Catalogue of Microorganisms (GCM) 10K type strain sequencing project: providing services to taxonomists for standard genome sequencing and annotation.</title>
        <authorList>
            <consortium name="The Broad Institute Genomics Platform"/>
            <consortium name="The Broad Institute Genome Sequencing Center for Infectious Disease"/>
            <person name="Wu L."/>
            <person name="Ma J."/>
        </authorList>
    </citation>
    <scope>NUCLEOTIDE SEQUENCE [LARGE SCALE GENOMIC DNA]</scope>
    <source>
        <strain evidence="5">JCM 18200</strain>
    </source>
</reference>